<sequence length="70" mass="7856">MAWTAVPDQAFFNNNMRVAIILLGNYGPREGLGKYEQTPQDACCAHAGACSVDQLWLVIRWSCWGRFPPI</sequence>
<organism evidence="1 2">
    <name type="scientific">Halioxenophilus aromaticivorans</name>
    <dbReference type="NCBI Taxonomy" id="1306992"/>
    <lineage>
        <taxon>Bacteria</taxon>
        <taxon>Pseudomonadati</taxon>
        <taxon>Pseudomonadota</taxon>
        <taxon>Gammaproteobacteria</taxon>
        <taxon>Alteromonadales</taxon>
        <taxon>Alteromonadaceae</taxon>
        <taxon>Halioxenophilus</taxon>
    </lineage>
</organism>
<gene>
    <name evidence="1" type="ORF">GCM10025791_04640</name>
</gene>
<accession>A0AAV3TX61</accession>
<protein>
    <submittedName>
        <fullName evidence="1">Uncharacterized protein</fullName>
    </submittedName>
</protein>
<evidence type="ECO:0000313" key="2">
    <source>
        <dbReference type="Proteomes" id="UP001409585"/>
    </source>
</evidence>
<evidence type="ECO:0000313" key="1">
    <source>
        <dbReference type="EMBL" id="GAA4931543.1"/>
    </source>
</evidence>
<dbReference type="EMBL" id="BAABLX010000004">
    <property type="protein sequence ID" value="GAA4931543.1"/>
    <property type="molecule type" value="Genomic_DNA"/>
</dbReference>
<comment type="caution">
    <text evidence="1">The sequence shown here is derived from an EMBL/GenBank/DDBJ whole genome shotgun (WGS) entry which is preliminary data.</text>
</comment>
<dbReference type="AlphaFoldDB" id="A0AAV3TX61"/>
<keyword evidence="2" id="KW-1185">Reference proteome</keyword>
<dbReference type="Proteomes" id="UP001409585">
    <property type="component" value="Unassembled WGS sequence"/>
</dbReference>
<name>A0AAV3TX61_9ALTE</name>
<proteinExistence type="predicted"/>
<reference evidence="2" key="1">
    <citation type="journal article" date="2019" name="Int. J. Syst. Evol. Microbiol.">
        <title>The Global Catalogue of Microorganisms (GCM) 10K type strain sequencing project: providing services to taxonomists for standard genome sequencing and annotation.</title>
        <authorList>
            <consortium name="The Broad Institute Genomics Platform"/>
            <consortium name="The Broad Institute Genome Sequencing Center for Infectious Disease"/>
            <person name="Wu L."/>
            <person name="Ma J."/>
        </authorList>
    </citation>
    <scope>NUCLEOTIDE SEQUENCE [LARGE SCALE GENOMIC DNA]</scope>
    <source>
        <strain evidence="2">JCM 19134</strain>
    </source>
</reference>